<feature type="transmembrane region" description="Helical" evidence="2">
    <location>
        <begin position="135"/>
        <end position="154"/>
    </location>
</feature>
<keyword evidence="4" id="KW-1185">Reference proteome</keyword>
<sequence length="377" mass="42264">MDETSQYGIAAATLLMLTAIPTVVIFLCSLCLVHRRRDPARTWLSQYKIAYAFFCLDIVLIFFNYLLALLYRELDSLDQASVFNIRKAQTQTSIIGSFFDEFSIIGILVTLLSLGKAVNLVHTGKVSSVDRFIQWGAYSVAGALAILNTVSFALSEKQYADDGHRFDPTALKYLRQITFAMLAIQMTLNVSILAKFIVVTAPTRAVAGVTTATRYLIICCVLMLFKTCYDVGYYAEYVPLDGTVSARKSPGAYFAVLDVTFNFWPAFTTFIILFVLSTKKQDGVWTTEKVTHPSAHEMPAQPTRWGYNYDTENQGIPQGWHQPPAQMMLPAYSRPQELSTQQELAELHAPQFWHELPTQQHGKDPHVGATLPHRPAP</sequence>
<evidence type="ECO:0000256" key="1">
    <source>
        <dbReference type="SAM" id="MobiDB-lite"/>
    </source>
</evidence>
<feature type="transmembrane region" description="Helical" evidence="2">
    <location>
        <begin position="205"/>
        <end position="225"/>
    </location>
</feature>
<dbReference type="AlphaFoldDB" id="A0AB34FL59"/>
<feature type="transmembrane region" description="Helical" evidence="2">
    <location>
        <begin position="91"/>
        <end position="114"/>
    </location>
</feature>
<comment type="caution">
    <text evidence="3">The sequence shown here is derived from an EMBL/GenBank/DDBJ whole genome shotgun (WGS) entry which is preliminary data.</text>
</comment>
<name>A0AB34FL59_9HYPO</name>
<keyword evidence="2" id="KW-0472">Membrane</keyword>
<feature type="transmembrane region" description="Helical" evidence="2">
    <location>
        <begin position="6"/>
        <end position="28"/>
    </location>
</feature>
<feature type="transmembrane region" description="Helical" evidence="2">
    <location>
        <begin position="174"/>
        <end position="198"/>
    </location>
</feature>
<feature type="transmembrane region" description="Helical" evidence="2">
    <location>
        <begin position="49"/>
        <end position="71"/>
    </location>
</feature>
<dbReference type="Proteomes" id="UP001163105">
    <property type="component" value="Unassembled WGS sequence"/>
</dbReference>
<evidence type="ECO:0000313" key="3">
    <source>
        <dbReference type="EMBL" id="KAJ6439005.1"/>
    </source>
</evidence>
<keyword evidence="2" id="KW-0812">Transmembrane</keyword>
<keyword evidence="2" id="KW-1133">Transmembrane helix</keyword>
<feature type="region of interest" description="Disordered" evidence="1">
    <location>
        <begin position="357"/>
        <end position="377"/>
    </location>
</feature>
<gene>
    <name evidence="3" type="ORF">O9K51_08408</name>
</gene>
<evidence type="ECO:0000313" key="4">
    <source>
        <dbReference type="Proteomes" id="UP001163105"/>
    </source>
</evidence>
<protein>
    <submittedName>
        <fullName evidence="3">3-octaprenyl-4-hydroxybenzoate carboxy-lyase</fullName>
    </submittedName>
</protein>
<accession>A0AB34FL59</accession>
<reference evidence="3" key="1">
    <citation type="submission" date="2023-01" db="EMBL/GenBank/DDBJ databases">
        <title>The growth and conidiation of Purpureocillium lavendulum are regulated by nitrogen source and histone H3K14 acetylation.</title>
        <authorList>
            <person name="Tang P."/>
            <person name="Han J."/>
            <person name="Zhang C."/>
            <person name="Tang P."/>
            <person name="Qi F."/>
            <person name="Zhang K."/>
            <person name="Liang L."/>
        </authorList>
    </citation>
    <scope>NUCLEOTIDE SEQUENCE</scope>
    <source>
        <strain evidence="3">YMF1.00683</strain>
    </source>
</reference>
<organism evidence="3 4">
    <name type="scientific">Purpureocillium lavendulum</name>
    <dbReference type="NCBI Taxonomy" id="1247861"/>
    <lineage>
        <taxon>Eukaryota</taxon>
        <taxon>Fungi</taxon>
        <taxon>Dikarya</taxon>
        <taxon>Ascomycota</taxon>
        <taxon>Pezizomycotina</taxon>
        <taxon>Sordariomycetes</taxon>
        <taxon>Hypocreomycetidae</taxon>
        <taxon>Hypocreales</taxon>
        <taxon>Ophiocordycipitaceae</taxon>
        <taxon>Purpureocillium</taxon>
    </lineage>
</organism>
<dbReference type="EMBL" id="JAQHRD010000007">
    <property type="protein sequence ID" value="KAJ6439005.1"/>
    <property type="molecule type" value="Genomic_DNA"/>
</dbReference>
<evidence type="ECO:0000256" key="2">
    <source>
        <dbReference type="SAM" id="Phobius"/>
    </source>
</evidence>
<feature type="transmembrane region" description="Helical" evidence="2">
    <location>
        <begin position="252"/>
        <end position="276"/>
    </location>
</feature>
<proteinExistence type="predicted"/>